<organism evidence="1 2">
    <name type="scientific">Streptomyces boncukensis</name>
    <dbReference type="NCBI Taxonomy" id="2711219"/>
    <lineage>
        <taxon>Bacteria</taxon>
        <taxon>Bacillati</taxon>
        <taxon>Actinomycetota</taxon>
        <taxon>Actinomycetes</taxon>
        <taxon>Kitasatosporales</taxon>
        <taxon>Streptomycetaceae</taxon>
        <taxon>Streptomyces</taxon>
    </lineage>
</organism>
<gene>
    <name evidence="1" type="ORF">G5C65_00060</name>
</gene>
<comment type="caution">
    <text evidence="1">The sequence shown here is derived from an EMBL/GenBank/DDBJ whole genome shotgun (WGS) entry which is preliminary data.</text>
</comment>
<name>A0A6G4WNE3_9ACTN</name>
<protein>
    <submittedName>
        <fullName evidence="1">Uncharacterized protein</fullName>
    </submittedName>
</protein>
<evidence type="ECO:0000313" key="1">
    <source>
        <dbReference type="EMBL" id="NGO66779.1"/>
    </source>
</evidence>
<dbReference type="Proteomes" id="UP000477722">
    <property type="component" value="Unassembled WGS sequence"/>
</dbReference>
<dbReference type="AlphaFoldDB" id="A0A6G4WNE3"/>
<keyword evidence="2" id="KW-1185">Reference proteome</keyword>
<proteinExistence type="predicted"/>
<accession>A0A6G4WNE3</accession>
<sequence length="149" mass="16258">MDTEAKSYPLPDGRDIGEAVDSALKASHAADLRLGRVMAVVTAAAVRDVLTDCDHDAPFDAEWVEVTETGDGSLFATGWYWSASGERTAFEDVIGDPANKVFDINEWTPHLDETNREVWQPISERLPDDSDGRAMWRINLAAAAALPLA</sequence>
<dbReference type="EMBL" id="JAAKZZ010000001">
    <property type="protein sequence ID" value="NGO66779.1"/>
    <property type="molecule type" value="Genomic_DNA"/>
</dbReference>
<dbReference type="RefSeq" id="WP_165296456.1">
    <property type="nucleotide sequence ID" value="NZ_JAAKZZ010000001.1"/>
</dbReference>
<evidence type="ECO:0000313" key="2">
    <source>
        <dbReference type="Proteomes" id="UP000477722"/>
    </source>
</evidence>
<reference evidence="1 2" key="1">
    <citation type="submission" date="2020-02" db="EMBL/GenBank/DDBJ databases">
        <title>Whole-genome analyses of novel actinobacteria.</title>
        <authorList>
            <person name="Sahin N."/>
            <person name="Tatar D."/>
        </authorList>
    </citation>
    <scope>NUCLEOTIDE SEQUENCE [LARGE SCALE GENOMIC DNA]</scope>
    <source>
        <strain evidence="1 2">SB3404</strain>
    </source>
</reference>